<dbReference type="Proteomes" id="UP001157440">
    <property type="component" value="Unassembled WGS sequence"/>
</dbReference>
<dbReference type="Gene3D" id="3.50.50.60">
    <property type="entry name" value="FAD/NAD(P)-binding domain"/>
    <property type="match status" value="2"/>
</dbReference>
<dbReference type="GO" id="GO:0050660">
    <property type="term" value="F:flavin adenine dinucleotide binding"/>
    <property type="evidence" value="ECO:0007669"/>
    <property type="project" value="TreeGrafter"/>
</dbReference>
<feature type="active site" description="Proton acceptor" evidence="4">
    <location>
        <position position="448"/>
    </location>
</feature>
<dbReference type="InterPro" id="IPR036188">
    <property type="entry name" value="FAD/NAD-bd_sf"/>
</dbReference>
<evidence type="ECO:0000259" key="7">
    <source>
        <dbReference type="Pfam" id="PF02852"/>
    </source>
</evidence>
<reference evidence="10" key="1">
    <citation type="journal article" date="2019" name="Int. J. Syst. Evol. Microbiol.">
        <title>The Global Catalogue of Microorganisms (GCM) 10K type strain sequencing project: providing services to taxonomists for standard genome sequencing and annotation.</title>
        <authorList>
            <consortium name="The Broad Institute Genomics Platform"/>
            <consortium name="The Broad Institute Genome Sequencing Center for Infectious Disease"/>
            <person name="Wu L."/>
            <person name="Ma J."/>
        </authorList>
    </citation>
    <scope>NUCLEOTIDE SEQUENCE [LARGE SCALE GENOMIC DNA]</scope>
    <source>
        <strain evidence="10">NBRC 103632</strain>
    </source>
</reference>
<evidence type="ECO:0000259" key="8">
    <source>
        <dbReference type="Pfam" id="PF07992"/>
    </source>
</evidence>
<dbReference type="PRINTS" id="PR00411">
    <property type="entry name" value="PNDRDTASEI"/>
</dbReference>
<evidence type="ECO:0000256" key="5">
    <source>
        <dbReference type="PIRSR" id="PIRSR000350-3"/>
    </source>
</evidence>
<keyword evidence="5" id="KW-0520">NAD</keyword>
<dbReference type="PANTHER" id="PTHR43014">
    <property type="entry name" value="MERCURIC REDUCTASE"/>
    <property type="match status" value="1"/>
</dbReference>
<dbReference type="SUPFAM" id="SSF51905">
    <property type="entry name" value="FAD/NAD(P)-binding domain"/>
    <property type="match status" value="1"/>
</dbReference>
<evidence type="ECO:0000256" key="3">
    <source>
        <dbReference type="ARBA" id="ARBA00022827"/>
    </source>
</evidence>
<dbReference type="GO" id="GO:0003955">
    <property type="term" value="F:NAD(P)H dehydrogenase (quinone) activity"/>
    <property type="evidence" value="ECO:0007669"/>
    <property type="project" value="TreeGrafter"/>
</dbReference>
<evidence type="ECO:0000313" key="10">
    <source>
        <dbReference type="Proteomes" id="UP001157440"/>
    </source>
</evidence>
<feature type="domain" description="Pyridine nucleotide-disulphide oxidoreductase dimerisation" evidence="7">
    <location>
        <begin position="357"/>
        <end position="458"/>
    </location>
</feature>
<feature type="domain" description="FAD/NAD(P)-binding" evidence="8">
    <location>
        <begin position="12"/>
        <end position="330"/>
    </location>
</feature>
<dbReference type="EMBL" id="BSPL01000011">
    <property type="protein sequence ID" value="GLS69546.1"/>
    <property type="molecule type" value="Genomic_DNA"/>
</dbReference>
<comment type="cofactor">
    <cofactor evidence="5">
        <name>FAD</name>
        <dbReference type="ChEBI" id="CHEBI:57692"/>
    </cofactor>
    <text evidence="5">Binds 1 FAD per subunit.</text>
</comment>
<keyword evidence="2" id="KW-0285">Flavoprotein</keyword>
<evidence type="ECO:0000313" key="9">
    <source>
        <dbReference type="EMBL" id="GLS69546.1"/>
    </source>
</evidence>
<protein>
    <submittedName>
        <fullName evidence="9">Dihydrolipoyl dehydrogenase</fullName>
    </submittedName>
</protein>
<name>A0AA37T9R7_9HYPH</name>
<dbReference type="InterPro" id="IPR023753">
    <property type="entry name" value="FAD/NAD-binding_dom"/>
</dbReference>
<keyword evidence="5" id="KW-0547">Nucleotide-binding</keyword>
<dbReference type="NCBIfam" id="NF004939">
    <property type="entry name" value="PRK06292.1-1"/>
    <property type="match status" value="1"/>
</dbReference>
<sequence length="469" mass="48336">MSGVVMRELDVDVAVIGAGTAGIAAHRAATAAGARAVLIERGPGGTTCARVGCMPSKLLIAAGAAAHAARSTDLFGIRVSGVTVDGPAVLKRLRAERDRFVASVFEGLDALPDGTRIAGSARFVDARTLVVQGQAQIRFRAAVIATGSSPVVPDPLQGLGERLLTTDTLFEIPDLPDSLAILGAGAVGIEIAQAMARLGVVVTVIDAGDTVAGLSEPALNRQAIEIFGAEFDLHLGARVQGAAADGDGVRVAWTDRAGQPQVTRATRILAAAGRSPNLADLDLEAAGLRVGEGGVPDFDRRSLVCSGAPILIAGDADAWRPVLHEASRQGAIAGANAAALAASRAVEAPAPLPGFAMVFTHPQVAVVGAPHDPEDQDRVVGGMDFSDQGRARVEGLNRGGIRLWADRSGRLLGGEMLGPAVEHLAHLLIYVLAEGRTVRSLCERPAYHPTVEEGLVSAMSDIQRKIYGS</sequence>
<feature type="binding site" evidence="5">
    <location>
        <begin position="183"/>
        <end position="190"/>
    </location>
    <ligand>
        <name>NAD(+)</name>
        <dbReference type="ChEBI" id="CHEBI:57540"/>
    </ligand>
</feature>
<feature type="binding site" evidence="5">
    <location>
        <begin position="146"/>
        <end position="148"/>
    </location>
    <ligand>
        <name>FAD</name>
        <dbReference type="ChEBI" id="CHEBI:57692"/>
    </ligand>
</feature>
<dbReference type="PRINTS" id="PR00368">
    <property type="entry name" value="FADPNR"/>
</dbReference>
<dbReference type="Pfam" id="PF07992">
    <property type="entry name" value="Pyr_redox_2"/>
    <property type="match status" value="1"/>
</dbReference>
<keyword evidence="10" id="KW-1185">Reference proteome</keyword>
<dbReference type="InterPro" id="IPR004099">
    <property type="entry name" value="Pyr_nucl-diS_OxRdtase_dimer"/>
</dbReference>
<feature type="binding site" evidence="5">
    <location>
        <position position="315"/>
    </location>
    <ligand>
        <name>FAD</name>
        <dbReference type="ChEBI" id="CHEBI:57692"/>
    </ligand>
</feature>
<dbReference type="InterPro" id="IPR016156">
    <property type="entry name" value="FAD/NAD-linked_Rdtase_dimer_sf"/>
</dbReference>
<accession>A0AA37T9R7</accession>
<keyword evidence="3 5" id="KW-0274">FAD</keyword>
<proteinExistence type="inferred from homology"/>
<evidence type="ECO:0000256" key="4">
    <source>
        <dbReference type="PIRSR" id="PIRSR000350-2"/>
    </source>
</evidence>
<dbReference type="PANTHER" id="PTHR43014:SF4">
    <property type="entry name" value="PYRIDINE NUCLEOTIDE-DISULFIDE OXIDOREDUCTASE RCLA-RELATED"/>
    <property type="match status" value="1"/>
</dbReference>
<dbReference type="PIRSF" id="PIRSF000350">
    <property type="entry name" value="Mercury_reductase_MerA"/>
    <property type="match status" value="1"/>
</dbReference>
<dbReference type="AlphaFoldDB" id="A0AA37T9R7"/>
<dbReference type="InterPro" id="IPR001100">
    <property type="entry name" value="Pyr_nuc-diS_OxRdtase"/>
</dbReference>
<dbReference type="Pfam" id="PF02852">
    <property type="entry name" value="Pyr_redox_dim"/>
    <property type="match status" value="1"/>
</dbReference>
<dbReference type="SUPFAM" id="SSF55424">
    <property type="entry name" value="FAD/NAD-linked reductases, dimerisation (C-terminal) domain"/>
    <property type="match status" value="1"/>
</dbReference>
<evidence type="ECO:0000256" key="1">
    <source>
        <dbReference type="ARBA" id="ARBA00007532"/>
    </source>
</evidence>
<comment type="similarity">
    <text evidence="1">Belongs to the class-I pyridine nucleotide-disulfide oxidoreductase family.</text>
</comment>
<comment type="caution">
    <text evidence="9">The sequence shown here is derived from an EMBL/GenBank/DDBJ whole genome shotgun (WGS) entry which is preliminary data.</text>
</comment>
<organism evidence="9 10">
    <name type="scientific">Methylobacterium tardum</name>
    <dbReference type="NCBI Taxonomy" id="374432"/>
    <lineage>
        <taxon>Bacteria</taxon>
        <taxon>Pseudomonadati</taxon>
        <taxon>Pseudomonadota</taxon>
        <taxon>Alphaproteobacteria</taxon>
        <taxon>Hyphomicrobiales</taxon>
        <taxon>Methylobacteriaceae</taxon>
        <taxon>Methylobacterium</taxon>
    </lineage>
</organism>
<evidence type="ECO:0000256" key="6">
    <source>
        <dbReference type="PIRSR" id="PIRSR000350-4"/>
    </source>
</evidence>
<feature type="binding site" evidence="5">
    <location>
        <position position="57"/>
    </location>
    <ligand>
        <name>FAD</name>
        <dbReference type="ChEBI" id="CHEBI:57692"/>
    </ligand>
</feature>
<evidence type="ECO:0000256" key="2">
    <source>
        <dbReference type="ARBA" id="ARBA00022630"/>
    </source>
</evidence>
<gene>
    <name evidence="9" type="ORF">GCM10007890_15590</name>
</gene>
<feature type="binding site" evidence="5">
    <location>
        <position position="273"/>
    </location>
    <ligand>
        <name>NAD(+)</name>
        <dbReference type="ChEBI" id="CHEBI:57540"/>
    </ligand>
</feature>
<feature type="disulfide bond" description="Redox-active" evidence="6">
    <location>
        <begin position="48"/>
        <end position="53"/>
    </location>
</feature>
<dbReference type="Gene3D" id="3.30.390.30">
    <property type="match status" value="1"/>
</dbReference>